<organism evidence="1 2">
    <name type="scientific">Aquirhabdus parva</name>
    <dbReference type="NCBI Taxonomy" id="2283318"/>
    <lineage>
        <taxon>Bacteria</taxon>
        <taxon>Pseudomonadati</taxon>
        <taxon>Pseudomonadota</taxon>
        <taxon>Gammaproteobacteria</taxon>
        <taxon>Moraxellales</taxon>
        <taxon>Moraxellaceae</taxon>
        <taxon>Aquirhabdus</taxon>
    </lineage>
</organism>
<dbReference type="InterPro" id="IPR058059">
    <property type="entry name" value="PA3496-like"/>
</dbReference>
<dbReference type="RefSeq" id="WP_114898490.1">
    <property type="nucleotide sequence ID" value="NZ_CP031222.1"/>
</dbReference>
<dbReference type="KEGG" id="mbah:HYN46_05750"/>
<dbReference type="OrthoDB" id="6713058at2"/>
<dbReference type="EMBL" id="CP031222">
    <property type="protein sequence ID" value="AXI02380.1"/>
    <property type="molecule type" value="Genomic_DNA"/>
</dbReference>
<protein>
    <recommendedName>
        <fullName evidence="3">Leucyl-tRNA synthetase</fullName>
    </recommendedName>
</protein>
<sequence>MSSAGSQEFELDEAFLDTEALPVSETSRSGSNSKASLLKRRLIDDILQEKRLQSHLKEYDFDLEDD</sequence>
<evidence type="ECO:0008006" key="3">
    <source>
        <dbReference type="Google" id="ProtNLM"/>
    </source>
</evidence>
<gene>
    <name evidence="1" type="ORF">HYN46_05750</name>
</gene>
<dbReference type="Proteomes" id="UP000253940">
    <property type="component" value="Chromosome"/>
</dbReference>
<name>A0A345P521_9GAMM</name>
<accession>A0A345P521</accession>
<proteinExistence type="predicted"/>
<evidence type="ECO:0000313" key="2">
    <source>
        <dbReference type="Proteomes" id="UP000253940"/>
    </source>
</evidence>
<reference evidence="1 2" key="1">
    <citation type="submission" date="2018-07" db="EMBL/GenBank/DDBJ databases">
        <title>Genome sequencing of Moraxellaceae gen. HYN0046.</title>
        <authorList>
            <person name="Kim M."/>
            <person name="Yi H."/>
        </authorList>
    </citation>
    <scope>NUCLEOTIDE SEQUENCE [LARGE SCALE GENOMIC DNA]</scope>
    <source>
        <strain evidence="1 2">HYN0046</strain>
    </source>
</reference>
<dbReference type="NCBIfam" id="NF046101">
    <property type="entry name" value="PA3496_fam"/>
    <property type="match status" value="1"/>
</dbReference>
<evidence type="ECO:0000313" key="1">
    <source>
        <dbReference type="EMBL" id="AXI02380.1"/>
    </source>
</evidence>
<dbReference type="InterPro" id="IPR058510">
    <property type="entry name" value="DUF8197"/>
</dbReference>
<keyword evidence="2" id="KW-1185">Reference proteome</keyword>
<dbReference type="AlphaFoldDB" id="A0A345P521"/>
<dbReference type="Pfam" id="PF26620">
    <property type="entry name" value="DUF8197"/>
    <property type="match status" value="1"/>
</dbReference>